<organism evidence="1">
    <name type="scientific">Nothobranchius rachovii</name>
    <name type="common">bluefin notho</name>
    <dbReference type="NCBI Taxonomy" id="451742"/>
    <lineage>
        <taxon>Eukaryota</taxon>
        <taxon>Metazoa</taxon>
        <taxon>Chordata</taxon>
        <taxon>Craniata</taxon>
        <taxon>Vertebrata</taxon>
        <taxon>Euteleostomi</taxon>
        <taxon>Actinopterygii</taxon>
        <taxon>Neopterygii</taxon>
        <taxon>Teleostei</taxon>
        <taxon>Neoteleostei</taxon>
        <taxon>Acanthomorphata</taxon>
        <taxon>Ovalentaria</taxon>
        <taxon>Atherinomorphae</taxon>
        <taxon>Cyprinodontiformes</taxon>
        <taxon>Nothobranchiidae</taxon>
        <taxon>Nothobranchius</taxon>
    </lineage>
</organism>
<protein>
    <submittedName>
        <fullName evidence="1">G protein-coupled receptor 133</fullName>
    </submittedName>
</protein>
<gene>
    <name evidence="1" type="primary">GPR133</name>
</gene>
<reference evidence="1" key="2">
    <citation type="submission" date="2016-06" db="EMBL/GenBank/DDBJ databases">
        <title>The genome of a short-lived fish provides insights into sex chromosome evolution and the genetic control of aging.</title>
        <authorList>
            <person name="Reichwald K."/>
            <person name="Felder M."/>
            <person name="Petzold A."/>
            <person name="Koch P."/>
            <person name="Groth M."/>
            <person name="Platzer M."/>
        </authorList>
    </citation>
    <scope>NUCLEOTIDE SEQUENCE</scope>
    <source>
        <tissue evidence="1">Brain</tissue>
    </source>
</reference>
<accession>A0A1A8RTQ3</accession>
<name>A0A1A8RTQ3_9TELE</name>
<sequence length="63" mass="7260">RIGKLLATSSHSRSSSRRVLFVEIKLQCCKSVGELQCCYPIRDEMSKYQKMRKLKLSCDVAHI</sequence>
<reference evidence="1" key="1">
    <citation type="submission" date="2016-05" db="EMBL/GenBank/DDBJ databases">
        <authorList>
            <person name="Lavstsen T."/>
            <person name="Jespersen J.S."/>
        </authorList>
    </citation>
    <scope>NUCLEOTIDE SEQUENCE</scope>
    <source>
        <tissue evidence="1">Brain</tissue>
    </source>
</reference>
<keyword evidence="1" id="KW-0675">Receptor</keyword>
<proteinExistence type="predicted"/>
<dbReference type="AlphaFoldDB" id="A0A1A8RTQ3"/>
<feature type="non-terminal residue" evidence="1">
    <location>
        <position position="1"/>
    </location>
</feature>
<dbReference type="EMBL" id="HAEH01019067">
    <property type="protein sequence ID" value="SBS08664.1"/>
    <property type="molecule type" value="Transcribed_RNA"/>
</dbReference>
<evidence type="ECO:0000313" key="1">
    <source>
        <dbReference type="EMBL" id="SBS08664.1"/>
    </source>
</evidence>